<dbReference type="InterPro" id="IPR009097">
    <property type="entry name" value="Cyclic_Pdiesterase"/>
</dbReference>
<name>A0ABY5MZC9_9SPHN</name>
<keyword evidence="4" id="KW-1185">Reference proteome</keyword>
<proteinExistence type="inferred from homology"/>
<dbReference type="HAMAP" id="MF_01940">
    <property type="entry name" value="RNA_CPDase"/>
    <property type="match status" value="1"/>
</dbReference>
<reference evidence="3 4" key="1">
    <citation type="submission" date="2022-05" db="EMBL/GenBank/DDBJ databases">
        <title>S8-45 Sphingomonas ultraviolaceadurans.</title>
        <authorList>
            <person name="Liu Y."/>
        </authorList>
    </citation>
    <scope>NUCLEOTIDE SEQUENCE [LARGE SCALE GENOMIC DNA]</scope>
    <source>
        <strain evidence="3 4">S8-45</strain>
    </source>
</reference>
<dbReference type="Proteomes" id="UP000831921">
    <property type="component" value="Chromosome"/>
</dbReference>
<accession>A0ABY5MZC9</accession>
<comment type="catalytic activity">
    <reaction evidence="2">
        <text>a 3'-end 2',3'-cyclophospho-ribonucleotide-RNA + H2O = a 3'-end 2'-phospho-ribonucleotide-RNA + H(+)</text>
        <dbReference type="Rhea" id="RHEA:11828"/>
        <dbReference type="Rhea" id="RHEA-COMP:10464"/>
        <dbReference type="Rhea" id="RHEA-COMP:17353"/>
        <dbReference type="ChEBI" id="CHEBI:15377"/>
        <dbReference type="ChEBI" id="CHEBI:15378"/>
        <dbReference type="ChEBI" id="CHEBI:83064"/>
        <dbReference type="ChEBI" id="CHEBI:173113"/>
        <dbReference type="EC" id="3.1.4.58"/>
    </reaction>
</comment>
<dbReference type="NCBIfam" id="TIGR02258">
    <property type="entry name" value="2_5_ligase"/>
    <property type="match status" value="1"/>
</dbReference>
<evidence type="ECO:0000313" key="4">
    <source>
        <dbReference type="Proteomes" id="UP000831921"/>
    </source>
</evidence>
<comment type="similarity">
    <text evidence="2">Belongs to the 2H phosphoesterase superfamily. ThpR family.</text>
</comment>
<dbReference type="PANTHER" id="PTHR35561">
    <property type="entry name" value="RNA 2',3'-CYCLIC PHOSPHODIESTERASE"/>
    <property type="match status" value="1"/>
</dbReference>
<dbReference type="EC" id="3.1.4.58" evidence="2"/>
<protein>
    <recommendedName>
        <fullName evidence="2">RNA 2',3'-cyclic phosphodiesterase</fullName>
        <shortName evidence="2">RNA 2',3'-CPDase</shortName>
        <ecNumber evidence="2">3.1.4.58</ecNumber>
    </recommendedName>
</protein>
<gene>
    <name evidence="3" type="primary">thpR</name>
    <name evidence="3" type="ORF">M1K48_04090</name>
</gene>
<feature type="active site" description="Proton acceptor" evidence="2">
    <location>
        <position position="120"/>
    </location>
</feature>
<dbReference type="PANTHER" id="PTHR35561:SF1">
    <property type="entry name" value="RNA 2',3'-CYCLIC PHOSPHODIESTERASE"/>
    <property type="match status" value="1"/>
</dbReference>
<feature type="short sequence motif" description="HXTX 1" evidence="2">
    <location>
        <begin position="37"/>
        <end position="40"/>
    </location>
</feature>
<evidence type="ECO:0000256" key="1">
    <source>
        <dbReference type="ARBA" id="ARBA00022801"/>
    </source>
</evidence>
<evidence type="ECO:0000256" key="2">
    <source>
        <dbReference type="HAMAP-Rule" id="MF_01940"/>
    </source>
</evidence>
<dbReference type="EMBL" id="CP097253">
    <property type="protein sequence ID" value="UUR08824.1"/>
    <property type="molecule type" value="Genomic_DNA"/>
</dbReference>
<feature type="short sequence motif" description="HXTX 2" evidence="2">
    <location>
        <begin position="120"/>
        <end position="123"/>
    </location>
</feature>
<dbReference type="Gene3D" id="3.90.1140.10">
    <property type="entry name" value="Cyclic phosphodiesterase"/>
    <property type="match status" value="1"/>
</dbReference>
<sequence>MHRLFVALPLPEAIADLLLDVEDGPDSLRWVHADQLHLTLRFIGEVDGAQAEDVAASLAAVAFDAFALRLSGTGCFAHRRHGALWAGVAPRDPVAALAAKIERAVQAAGVAPETRAFHPHITLARWSGPQPPIEPWLTRHAGLVSAEWPVDRFGLYESRLGKAGPSYSLVTNVQAR</sequence>
<evidence type="ECO:0000313" key="3">
    <source>
        <dbReference type="EMBL" id="UUR08824.1"/>
    </source>
</evidence>
<dbReference type="InterPro" id="IPR004175">
    <property type="entry name" value="RNA_CPDase"/>
</dbReference>
<keyword evidence="1 2" id="KW-0378">Hydrolase</keyword>
<organism evidence="3 4">
    <name type="scientific">Sphingomonas glaciei</name>
    <dbReference type="NCBI Taxonomy" id="2938948"/>
    <lineage>
        <taxon>Bacteria</taxon>
        <taxon>Pseudomonadati</taxon>
        <taxon>Pseudomonadota</taxon>
        <taxon>Alphaproteobacteria</taxon>
        <taxon>Sphingomonadales</taxon>
        <taxon>Sphingomonadaceae</taxon>
        <taxon>Sphingomonas</taxon>
    </lineage>
</organism>
<dbReference type="RefSeq" id="WP_249504595.1">
    <property type="nucleotide sequence ID" value="NZ_CP097253.1"/>
</dbReference>
<feature type="active site" description="Proton donor" evidence="2">
    <location>
        <position position="37"/>
    </location>
</feature>
<dbReference type="Pfam" id="PF13563">
    <property type="entry name" value="2_5_RNA_ligase2"/>
    <property type="match status" value="1"/>
</dbReference>
<comment type="function">
    <text evidence="2">Hydrolyzes RNA 2',3'-cyclic phosphodiester to an RNA 2'-phosphomonoester.</text>
</comment>
<dbReference type="SUPFAM" id="SSF55144">
    <property type="entry name" value="LigT-like"/>
    <property type="match status" value="1"/>
</dbReference>